<dbReference type="Proteomes" id="UP001218218">
    <property type="component" value="Unassembled WGS sequence"/>
</dbReference>
<protein>
    <submittedName>
        <fullName evidence="2">Uncharacterized protein</fullName>
    </submittedName>
</protein>
<organism evidence="2 3">
    <name type="scientific">Mycena albidolilacea</name>
    <dbReference type="NCBI Taxonomy" id="1033008"/>
    <lineage>
        <taxon>Eukaryota</taxon>
        <taxon>Fungi</taxon>
        <taxon>Dikarya</taxon>
        <taxon>Basidiomycota</taxon>
        <taxon>Agaricomycotina</taxon>
        <taxon>Agaricomycetes</taxon>
        <taxon>Agaricomycetidae</taxon>
        <taxon>Agaricales</taxon>
        <taxon>Marasmiineae</taxon>
        <taxon>Mycenaceae</taxon>
        <taxon>Mycena</taxon>
    </lineage>
</organism>
<comment type="caution">
    <text evidence="2">The sequence shown here is derived from an EMBL/GenBank/DDBJ whole genome shotgun (WGS) entry which is preliminary data.</text>
</comment>
<reference evidence="2" key="1">
    <citation type="submission" date="2023-03" db="EMBL/GenBank/DDBJ databases">
        <title>Massive genome expansion in bonnet fungi (Mycena s.s.) driven by repeated elements and novel gene families across ecological guilds.</title>
        <authorList>
            <consortium name="Lawrence Berkeley National Laboratory"/>
            <person name="Harder C.B."/>
            <person name="Miyauchi S."/>
            <person name="Viragh M."/>
            <person name="Kuo A."/>
            <person name="Thoen E."/>
            <person name="Andreopoulos B."/>
            <person name="Lu D."/>
            <person name="Skrede I."/>
            <person name="Drula E."/>
            <person name="Henrissat B."/>
            <person name="Morin E."/>
            <person name="Kohler A."/>
            <person name="Barry K."/>
            <person name="LaButti K."/>
            <person name="Morin E."/>
            <person name="Salamov A."/>
            <person name="Lipzen A."/>
            <person name="Mereny Z."/>
            <person name="Hegedus B."/>
            <person name="Baldrian P."/>
            <person name="Stursova M."/>
            <person name="Weitz H."/>
            <person name="Taylor A."/>
            <person name="Grigoriev I.V."/>
            <person name="Nagy L.G."/>
            <person name="Martin F."/>
            <person name="Kauserud H."/>
        </authorList>
    </citation>
    <scope>NUCLEOTIDE SEQUENCE</scope>
    <source>
        <strain evidence="2">CBHHK002</strain>
    </source>
</reference>
<feature type="region of interest" description="Disordered" evidence="1">
    <location>
        <begin position="15"/>
        <end position="51"/>
    </location>
</feature>
<evidence type="ECO:0000313" key="2">
    <source>
        <dbReference type="EMBL" id="KAJ7346154.1"/>
    </source>
</evidence>
<dbReference type="EMBL" id="JARIHO010000021">
    <property type="protein sequence ID" value="KAJ7346154.1"/>
    <property type="molecule type" value="Genomic_DNA"/>
</dbReference>
<evidence type="ECO:0000256" key="1">
    <source>
        <dbReference type="SAM" id="MobiDB-lite"/>
    </source>
</evidence>
<feature type="compositionally biased region" description="Basic and acidic residues" evidence="1">
    <location>
        <begin position="25"/>
        <end position="37"/>
    </location>
</feature>
<dbReference type="AlphaFoldDB" id="A0AAD7EPU0"/>
<proteinExistence type="predicted"/>
<name>A0AAD7EPU0_9AGAR</name>
<feature type="region of interest" description="Disordered" evidence="1">
    <location>
        <begin position="93"/>
        <end position="171"/>
    </location>
</feature>
<gene>
    <name evidence="2" type="ORF">DFH08DRAFT_937470</name>
</gene>
<sequence length="431" mass="47201">MCWPPGCSGCCCEDKGEVADGVGDGQRDPRDDPKEGEEGQAGNRQVVKPESVKNVNLSSVWGGSNLLQDPASQVAAIRKSAVGWDIHKDSVPRRQRPYLRSATPSSTPSTCHSSSSARCCNKSAPTAAARRRDASAITAYPPSRQMPDSPSYRPGAPRKRDQSGTQVFRRAPGAAGRIVRAEASVLYAGTESYQMSIATRARVLVCQPGQHADGYLEEGQNAADPIGHAEILERRCDNCDPDSDPPSWRGVGDLKRPMAAPEVCRRGPRRLALNEPYGRRQMPEGAAATSFVNARELPVCLDANLHRARLERGLARCRINLAIREYESMFRHLDCPSGRFPSGQASTRNSWGAKLFRYAACSIGRNCAGDSVGKPVPLNPSNPQRRRFTTEPRRCNRPPEAADLCQRPRPTKYPCLARGGYFVNREQGYWA</sequence>
<accession>A0AAD7EPU0</accession>
<evidence type="ECO:0000313" key="3">
    <source>
        <dbReference type="Proteomes" id="UP001218218"/>
    </source>
</evidence>
<feature type="compositionally biased region" description="Low complexity" evidence="1">
    <location>
        <begin position="100"/>
        <end position="120"/>
    </location>
</feature>
<feature type="region of interest" description="Disordered" evidence="1">
    <location>
        <begin position="374"/>
        <end position="401"/>
    </location>
</feature>
<keyword evidence="3" id="KW-1185">Reference proteome</keyword>